<accession>A0ABN0G4M5</accession>
<gene>
    <name evidence="1" type="ORF">A33K_16703</name>
</gene>
<keyword evidence="2" id="KW-1185">Reference proteome</keyword>
<reference evidence="2" key="1">
    <citation type="journal article" date="2012" name="J. Bacteriol.">
        <title>Revised Genome Sequence of Burkholderia thailandensis MSMB43 with Improved Annotation.</title>
        <authorList>
            <person name="Zhuo Y."/>
            <person name="Liu L."/>
            <person name="Wang Q."/>
            <person name="Liu X."/>
            <person name="Ren B."/>
            <person name="Liu M."/>
            <person name="Ni P."/>
            <person name="Cheng Y.Q."/>
            <person name="Zhang L."/>
        </authorList>
    </citation>
    <scope>NUCLEOTIDE SEQUENCE [LARGE SCALE GENOMIC DNA]</scope>
    <source>
        <strain evidence="2">MSMB43</strain>
    </source>
</reference>
<protein>
    <submittedName>
        <fullName evidence="1">Uncharacterized protein</fullName>
    </submittedName>
</protein>
<evidence type="ECO:0000313" key="1">
    <source>
        <dbReference type="EMBL" id="EIP87100.1"/>
    </source>
</evidence>
<proteinExistence type="predicted"/>
<organism evidence="1 2">
    <name type="scientific">Burkholderia humptydooensis MSMB43</name>
    <dbReference type="NCBI Taxonomy" id="441157"/>
    <lineage>
        <taxon>Bacteria</taxon>
        <taxon>Pseudomonadati</taxon>
        <taxon>Pseudomonadota</taxon>
        <taxon>Betaproteobacteria</taxon>
        <taxon>Burkholderiales</taxon>
        <taxon>Burkholderiaceae</taxon>
        <taxon>Burkholderia</taxon>
        <taxon>pseudomallei group</taxon>
    </lineage>
</organism>
<name>A0ABN0G4M5_9BURK</name>
<evidence type="ECO:0000313" key="2">
    <source>
        <dbReference type="Proteomes" id="UP000004682"/>
    </source>
</evidence>
<sequence length="59" mass="6642">MPIERVPIERVHRSAALRRAARAAAGARDRPMSFPCRASIADGDATPIHSRFFRSRLIR</sequence>
<dbReference type="EMBL" id="JH692064">
    <property type="protein sequence ID" value="EIP87100.1"/>
    <property type="molecule type" value="Genomic_DNA"/>
</dbReference>
<dbReference type="Proteomes" id="UP000004682">
    <property type="component" value="Unassembled WGS sequence"/>
</dbReference>